<evidence type="ECO:0000313" key="2">
    <source>
        <dbReference type="EMBL" id="KUM49531.1"/>
    </source>
</evidence>
<evidence type="ECO:0008006" key="3">
    <source>
        <dbReference type="Google" id="ProtNLM"/>
    </source>
</evidence>
<feature type="signal peptide" evidence="1">
    <location>
        <begin position="1"/>
        <end position="23"/>
    </location>
</feature>
<geneLocation type="mitochondrion" evidence="2"/>
<gene>
    <name evidence="2" type="ORF">ABT39_MTgene2756</name>
</gene>
<keyword evidence="2" id="KW-0496">Mitochondrion</keyword>
<evidence type="ECO:0000256" key="1">
    <source>
        <dbReference type="SAM" id="SignalP"/>
    </source>
</evidence>
<protein>
    <recommendedName>
        <fullName evidence="3">Secreted protein</fullName>
    </recommendedName>
</protein>
<reference evidence="2" key="1">
    <citation type="journal article" date="2015" name="Genome Biol. Evol.">
        <title>Organellar Genomes of White Spruce (Picea glauca): Assembly and Annotation.</title>
        <authorList>
            <person name="Jackman S.D."/>
            <person name="Warren R.L."/>
            <person name="Gibb E.A."/>
            <person name="Vandervalk B.P."/>
            <person name="Mohamadi H."/>
            <person name="Chu J."/>
            <person name="Raymond A."/>
            <person name="Pleasance S."/>
            <person name="Coope R."/>
            <person name="Wildung M.R."/>
            <person name="Ritland C.E."/>
            <person name="Bousquet J."/>
            <person name="Jones S.J."/>
            <person name="Bohlmann J."/>
            <person name="Birol I."/>
        </authorList>
    </citation>
    <scope>NUCLEOTIDE SEQUENCE [LARGE SCALE GENOMIC DNA]</scope>
    <source>
        <tissue evidence="2">Flushing bud</tissue>
    </source>
</reference>
<feature type="chain" id="PRO_5007100224" description="Secreted protein" evidence="1">
    <location>
        <begin position="24"/>
        <end position="79"/>
    </location>
</feature>
<name>A0A101M1W4_PICGL</name>
<dbReference type="EMBL" id="LKAM01000002">
    <property type="protein sequence ID" value="KUM49531.1"/>
    <property type="molecule type" value="Genomic_DNA"/>
</dbReference>
<dbReference type="AlphaFoldDB" id="A0A101M1W4"/>
<sequence>MALGLTCLFKNLFLLSLVNDGENDCVRQFDCTCPSSIVSINFPLIQQYFFLVGPCLLVRCWSLTALTSFHRHFTIYTYV</sequence>
<comment type="caution">
    <text evidence="2">The sequence shown here is derived from an EMBL/GenBank/DDBJ whole genome shotgun (WGS) entry which is preliminary data.</text>
</comment>
<accession>A0A101M1W4</accession>
<keyword evidence="1" id="KW-0732">Signal</keyword>
<proteinExistence type="predicted"/>
<organism evidence="2">
    <name type="scientific">Picea glauca</name>
    <name type="common">White spruce</name>
    <name type="synonym">Pinus glauca</name>
    <dbReference type="NCBI Taxonomy" id="3330"/>
    <lineage>
        <taxon>Eukaryota</taxon>
        <taxon>Viridiplantae</taxon>
        <taxon>Streptophyta</taxon>
        <taxon>Embryophyta</taxon>
        <taxon>Tracheophyta</taxon>
        <taxon>Spermatophyta</taxon>
        <taxon>Pinopsida</taxon>
        <taxon>Pinidae</taxon>
        <taxon>Conifers I</taxon>
        <taxon>Pinales</taxon>
        <taxon>Pinaceae</taxon>
        <taxon>Picea</taxon>
    </lineage>
</organism>